<organism evidence="2">
    <name type="scientific">uncultured bacterium fosmid pJB16B1</name>
    <dbReference type="NCBI Taxonomy" id="1478054"/>
    <lineage>
        <taxon>Bacteria</taxon>
        <taxon>environmental samples</taxon>
    </lineage>
</organism>
<protein>
    <submittedName>
        <fullName evidence="2">Uncharacterized protein</fullName>
    </submittedName>
</protein>
<name>A0A0H3UA95_9BACT</name>
<feature type="region of interest" description="Disordered" evidence="1">
    <location>
        <begin position="39"/>
        <end position="60"/>
    </location>
</feature>
<dbReference type="EMBL" id="KF540228">
    <property type="protein sequence ID" value="AIF26387.1"/>
    <property type="molecule type" value="Genomic_DNA"/>
</dbReference>
<proteinExistence type="predicted"/>
<evidence type="ECO:0000256" key="1">
    <source>
        <dbReference type="SAM" id="MobiDB-lite"/>
    </source>
</evidence>
<dbReference type="AlphaFoldDB" id="A0A0H3UA95"/>
<reference evidence="2" key="1">
    <citation type="submission" date="2013-08" db="EMBL/GenBank/DDBJ databases">
        <title>Comparison of modified E. coli strains.</title>
        <authorList>
            <person name="Juergensen J."/>
            <person name="Bonge A."/>
            <person name="Streit W.R."/>
        </authorList>
    </citation>
    <scope>NUCLEOTIDE SEQUENCE</scope>
</reference>
<feature type="compositionally biased region" description="Basic and acidic residues" evidence="1">
    <location>
        <begin position="44"/>
        <end position="60"/>
    </location>
</feature>
<evidence type="ECO:0000313" key="2">
    <source>
        <dbReference type="EMBL" id="AIF26387.1"/>
    </source>
</evidence>
<accession>A0A0H3UA95</accession>
<sequence>MLALPLLALELIFGHAKRLLVIDTFAPLEIRRTIAKRLRPVPPDQKDEKPDDERDHDRNLDTRRAHRITHHSPAMMPHAALELHLPIVIQILEFVRIHDSVLHLTLDRLGELLLFREDILLVPLLAALRVVPGLRLGVPALAELHRPAAPTTSRPVLEVIVARHYATSFPVGRASPPCDFSAAFLARFRFLLSSVILLVLKYRCKLLIASFSTKL</sequence>